<comment type="caution">
    <text evidence="1">The sequence shown here is derived from an EMBL/GenBank/DDBJ whole genome shotgun (WGS) entry which is preliminary data.</text>
</comment>
<gene>
    <name evidence="1" type="ORF">ABH38_15420</name>
</gene>
<protein>
    <submittedName>
        <fullName evidence="1">Uncharacterized protein</fullName>
    </submittedName>
</protein>
<organism evidence="1 2">
    <name type="scientific">Mycobacterium haemophilum</name>
    <dbReference type="NCBI Taxonomy" id="29311"/>
    <lineage>
        <taxon>Bacteria</taxon>
        <taxon>Bacillati</taxon>
        <taxon>Actinomycetota</taxon>
        <taxon>Actinomycetes</taxon>
        <taxon>Mycobacteriales</taxon>
        <taxon>Mycobacteriaceae</taxon>
        <taxon>Mycobacterium</taxon>
    </lineage>
</organism>
<name>A0A0I9U0D3_9MYCO</name>
<accession>A0A0I9U0D3</accession>
<dbReference type="PATRIC" id="fig|29311.18.peg.1337"/>
<reference evidence="1 2" key="1">
    <citation type="submission" date="2015-05" db="EMBL/GenBank/DDBJ databases">
        <title>Genome sequence of Mycobacterium haemophilum.</title>
        <authorList>
            <person name="Greninger A.L."/>
            <person name="Cunningham G."/>
            <person name="Miller S."/>
        </authorList>
    </citation>
    <scope>NUCLEOTIDE SEQUENCE [LARGE SCALE GENOMIC DNA]</scope>
    <source>
        <strain evidence="2">UC1</strain>
    </source>
</reference>
<dbReference type="Proteomes" id="UP000036334">
    <property type="component" value="Unassembled WGS sequence"/>
</dbReference>
<evidence type="ECO:0000313" key="2">
    <source>
        <dbReference type="Proteomes" id="UP000036334"/>
    </source>
</evidence>
<dbReference type="STRING" id="1202450.B586_02310"/>
<dbReference type="AlphaFoldDB" id="A0A0I9U0D3"/>
<dbReference type="EMBL" id="LDPR01000014">
    <property type="protein sequence ID" value="KLO35481.1"/>
    <property type="molecule type" value="Genomic_DNA"/>
</dbReference>
<sequence>MTDVIGAVGAAEDKNVLLDCAEIAVKAVLRTPIATIVAISVQTGEVVDTFPTHSKVQGVISPSAAADDSFRRR</sequence>
<keyword evidence="2" id="KW-1185">Reference proteome</keyword>
<proteinExistence type="predicted"/>
<evidence type="ECO:0000313" key="1">
    <source>
        <dbReference type="EMBL" id="KLO35481.1"/>
    </source>
</evidence>